<dbReference type="InterPro" id="IPR005114">
    <property type="entry name" value="Helicase_assoc"/>
</dbReference>
<dbReference type="InterPro" id="IPR006935">
    <property type="entry name" value="Helicase/UvrB_N"/>
</dbReference>
<dbReference type="InterPro" id="IPR027417">
    <property type="entry name" value="P-loop_NTPase"/>
</dbReference>
<proteinExistence type="predicted"/>
<dbReference type="EMBL" id="MN739541">
    <property type="protein sequence ID" value="QHT12100.1"/>
    <property type="molecule type" value="Genomic_DNA"/>
</dbReference>
<dbReference type="GO" id="GO:0005524">
    <property type="term" value="F:ATP binding"/>
    <property type="evidence" value="ECO:0007669"/>
    <property type="project" value="InterPro"/>
</dbReference>
<feature type="domain" description="Helicase ATP-binding" evidence="1">
    <location>
        <begin position="197"/>
        <end position="351"/>
    </location>
</feature>
<dbReference type="PANTHER" id="PTHR33418:SF1">
    <property type="entry name" value="HELICASE-ASSOCIATED DOMAIN-CONTAINING PROTEIN"/>
    <property type="match status" value="1"/>
</dbReference>
<dbReference type="GO" id="GO:0003677">
    <property type="term" value="F:DNA binding"/>
    <property type="evidence" value="ECO:0007669"/>
    <property type="project" value="InterPro"/>
</dbReference>
<sequence>MSSEKRKKNNEARMKVYAKNKEKEGWNQYEQYIVEHHIKKHKHTTWHWSRVPELHLYNAGYINDFNKHRLERLAESKEGINRHKDYGLDGFSLDSNETYHGLQAKYYSTNKVSANDIGSFQSVTRRLNKKNSLSKGYLYTSTNLEPTLAEDIQCIGDIIHEKVLFEPEDKRTTRHQKKIVNEIDLSPRPYQIEALSALEEEREGLGVLSLFCGGGKTFITGKYLGKLKPKIIIMVAPLKISVDNLCKRMECFFDGYEHLVIDSDTDNTTDPDVVKAKLDEDKSIILYTTFASAVNVLAEIFEDEGLIDETFILVDECHNIVNNTELCEFINRFYNGLLMSATIPEELYEVIDCEPVYEYGMAEAIKEGYCVDYNVWLPQIVKKDEGNTIEIDIPEEFEKSDLCAKVLFLVNGMLQTGSKRCIVYLRNKDECAAFTELFTKVSKTYHGCSSWTETIDCDVKQEKRRTILEDFQSDKDDLTMLHILASVRILDEAVDVVRCDSEFITYVGVNADDKRAVQRLQRGGRLDSSNLSKKNNLFIWCSEYSSMLSMLSLLKESDPEFHTKLRILNGNYDAVGKKESVEKSAVQLGDLQKYVEVRCLSNDKLWEIKYNEMVKFWEENRKFPLRKSINRDEIKLNNWVHMQRYFFSINKLPKRRIEKLNILDWWNWSKNFNIVWETNLEKLITYYNNNNIPSLGVKNIEEKSLALWMSVQRGNYRKNLISKERIEKLESLALWKWERDLEKEWYNKLEELIEFYKKYKKIPSGGAKNNHEKKLGIWASRQRISYKEKTLTNERIEKLKLLSWWLWDLDEKWNNTLKEVIEFYNKYKKIAEKSKDKYEKTLGAWISRQRGLYKNGEMPNERIKILEKIDWWKWELNLDELWNNNLQKVTEYYNKHNKLPSKHSKDKNEKMISLWAGTQRTYYRSGELSKSCIKKLEELNWWKWELIDIDEIWNDKLEKLIEFYNINKKLPLITNNKVLYYWKSDQRSNYRKDKLSKERIELLEKLEWWKW</sequence>
<evidence type="ECO:0000259" key="1">
    <source>
        <dbReference type="PROSITE" id="PS51192"/>
    </source>
</evidence>
<dbReference type="SMART" id="SM00487">
    <property type="entry name" value="DEXDc"/>
    <property type="match status" value="1"/>
</dbReference>
<dbReference type="Gene3D" id="3.40.50.300">
    <property type="entry name" value="P-loop containing nucleotide triphosphate hydrolases"/>
    <property type="match status" value="2"/>
</dbReference>
<name>A0A6C0D713_9ZZZZ</name>
<dbReference type="GO" id="GO:0016787">
    <property type="term" value="F:hydrolase activity"/>
    <property type="evidence" value="ECO:0007669"/>
    <property type="project" value="InterPro"/>
</dbReference>
<accession>A0A6C0D713</accession>
<dbReference type="Gene3D" id="6.10.140.530">
    <property type="match status" value="6"/>
</dbReference>
<dbReference type="Pfam" id="PF04851">
    <property type="entry name" value="ResIII"/>
    <property type="match status" value="1"/>
</dbReference>
<dbReference type="InterPro" id="IPR014001">
    <property type="entry name" value="Helicase_ATP-bd"/>
</dbReference>
<dbReference type="Pfam" id="PF03457">
    <property type="entry name" value="HA"/>
    <property type="match status" value="4"/>
</dbReference>
<dbReference type="PROSITE" id="PS51192">
    <property type="entry name" value="HELICASE_ATP_BIND_1"/>
    <property type="match status" value="1"/>
</dbReference>
<organism evidence="2">
    <name type="scientific">viral metagenome</name>
    <dbReference type="NCBI Taxonomy" id="1070528"/>
    <lineage>
        <taxon>unclassified sequences</taxon>
        <taxon>metagenomes</taxon>
        <taxon>organismal metagenomes</taxon>
    </lineage>
</organism>
<dbReference type="AlphaFoldDB" id="A0A6C0D713"/>
<evidence type="ECO:0000313" key="2">
    <source>
        <dbReference type="EMBL" id="QHT12100.1"/>
    </source>
</evidence>
<dbReference type="PANTHER" id="PTHR33418">
    <property type="entry name" value="HELICASE-ASSOCIATED"/>
    <property type="match status" value="1"/>
</dbReference>
<reference evidence="2" key="1">
    <citation type="journal article" date="2020" name="Nature">
        <title>Giant virus diversity and host interactions through global metagenomics.</title>
        <authorList>
            <person name="Schulz F."/>
            <person name="Roux S."/>
            <person name="Paez-Espino D."/>
            <person name="Jungbluth S."/>
            <person name="Walsh D.A."/>
            <person name="Denef V.J."/>
            <person name="McMahon K.D."/>
            <person name="Konstantinidis K.T."/>
            <person name="Eloe-Fadrosh E.A."/>
            <person name="Kyrpides N.C."/>
            <person name="Woyke T."/>
        </authorList>
    </citation>
    <scope>NUCLEOTIDE SEQUENCE</scope>
    <source>
        <strain evidence="2">GVMAG-M-3300023174-129</strain>
    </source>
</reference>
<dbReference type="SUPFAM" id="SSF52540">
    <property type="entry name" value="P-loop containing nucleoside triphosphate hydrolases"/>
    <property type="match status" value="2"/>
</dbReference>
<protein>
    <recommendedName>
        <fullName evidence="1">Helicase ATP-binding domain-containing protein</fullName>
    </recommendedName>
</protein>